<dbReference type="Pfam" id="PF01926">
    <property type="entry name" value="MMR_HSR1"/>
    <property type="match status" value="1"/>
</dbReference>
<protein>
    <recommendedName>
        <fullName evidence="1">G domain-containing protein</fullName>
    </recommendedName>
</protein>
<gene>
    <name evidence="2" type="ORF">EC973_006807</name>
</gene>
<proteinExistence type="predicted"/>
<dbReference type="CDD" id="cd00882">
    <property type="entry name" value="Ras_like_GTPase"/>
    <property type="match status" value="1"/>
</dbReference>
<dbReference type="EMBL" id="JABAYA010000452">
    <property type="protein sequence ID" value="KAF7720635.1"/>
    <property type="molecule type" value="Genomic_DNA"/>
</dbReference>
<name>A0A8H7BIU1_9FUNG</name>
<keyword evidence="3" id="KW-1185">Reference proteome</keyword>
<dbReference type="Gene3D" id="3.40.50.300">
    <property type="entry name" value="P-loop containing nucleotide triphosphate hydrolases"/>
    <property type="match status" value="1"/>
</dbReference>
<dbReference type="InterPro" id="IPR006073">
    <property type="entry name" value="GTP-bd"/>
</dbReference>
<evidence type="ECO:0000313" key="3">
    <source>
        <dbReference type="Proteomes" id="UP000605846"/>
    </source>
</evidence>
<feature type="domain" description="G" evidence="1">
    <location>
        <begin position="9"/>
        <end position="130"/>
    </location>
</feature>
<sequence>MTGSGVVNLVLLGNTGSGKSYICKALGCDFLAGRSPDGHGVTRQVQTGLVELDGVNYKVIDTPGLVENDSIRMQENADEIVRVLQTGGAFKILVVVRDESGRDDSRVSYFAKKIHDAVPRNVKMALVVNKVAVSDIDRVTDETMAEICERYNRYGNVFDPRYVMKIKEANLSPGRDDHTSQNARDSFRIIKLDLTELLQKMDPVDINPKAVRTITTGAEGFNRETRMTRFVRRAKKPALRAALGLTMAVLYALAGEQIERM</sequence>
<dbReference type="Proteomes" id="UP000605846">
    <property type="component" value="Unassembled WGS sequence"/>
</dbReference>
<comment type="caution">
    <text evidence="2">The sequence shown here is derived from an EMBL/GenBank/DDBJ whole genome shotgun (WGS) entry which is preliminary data.</text>
</comment>
<dbReference type="GO" id="GO:0005525">
    <property type="term" value="F:GTP binding"/>
    <property type="evidence" value="ECO:0007669"/>
    <property type="project" value="InterPro"/>
</dbReference>
<accession>A0A8H7BIU1</accession>
<organism evidence="2 3">
    <name type="scientific">Apophysomyces ossiformis</name>
    <dbReference type="NCBI Taxonomy" id="679940"/>
    <lineage>
        <taxon>Eukaryota</taxon>
        <taxon>Fungi</taxon>
        <taxon>Fungi incertae sedis</taxon>
        <taxon>Mucoromycota</taxon>
        <taxon>Mucoromycotina</taxon>
        <taxon>Mucoromycetes</taxon>
        <taxon>Mucorales</taxon>
        <taxon>Mucorineae</taxon>
        <taxon>Mucoraceae</taxon>
        <taxon>Apophysomyces</taxon>
    </lineage>
</organism>
<dbReference type="OrthoDB" id="8954335at2759"/>
<reference evidence="2" key="1">
    <citation type="submission" date="2020-01" db="EMBL/GenBank/DDBJ databases">
        <title>Genome Sequencing of Three Apophysomyces-Like Fungal Strains Confirms a Novel Fungal Genus in the Mucoromycota with divergent Burkholderia-like Endosymbiotic Bacteria.</title>
        <authorList>
            <person name="Stajich J.E."/>
            <person name="Macias A.M."/>
            <person name="Carter-House D."/>
            <person name="Lovett B."/>
            <person name="Kasson L.R."/>
            <person name="Berry K."/>
            <person name="Grigoriev I."/>
            <person name="Chang Y."/>
            <person name="Spatafora J."/>
            <person name="Kasson M.T."/>
        </authorList>
    </citation>
    <scope>NUCLEOTIDE SEQUENCE</scope>
    <source>
        <strain evidence="2">NRRL A-21654</strain>
    </source>
</reference>
<dbReference type="InterPro" id="IPR027417">
    <property type="entry name" value="P-loop_NTPase"/>
</dbReference>
<evidence type="ECO:0000259" key="1">
    <source>
        <dbReference type="Pfam" id="PF01926"/>
    </source>
</evidence>
<dbReference type="AlphaFoldDB" id="A0A8H7BIU1"/>
<evidence type="ECO:0000313" key="2">
    <source>
        <dbReference type="EMBL" id="KAF7720635.1"/>
    </source>
</evidence>
<dbReference type="SUPFAM" id="SSF52540">
    <property type="entry name" value="P-loop containing nucleoside triphosphate hydrolases"/>
    <property type="match status" value="1"/>
</dbReference>